<sequence>MSEPATPEKPPELDPASKVYDPKDEFAAALRANKRLLWTAAGFSGAVNLLFLASPIYLVQIYNRVIPSGSIATLVGLSVALLLALVTMAILDAARARILVRAAARINRLLSDRVFQAIIDLAPRTRASGRNAQALRDLDQFRSALAGHGAQFFFDVPWMPIFMIALFLIHPLIGAAGMAGALILLGLAFLNDKTTRAGAAVAHEAAQSSYQFTDSIARHADPIHAMGMDRALSQRWHVDRDVMIARQAEGSDRNADFTSAIRFVRMAMQGVMLGLGAWLVIQGSIHAAAIFAANMMLGRALAPLEVAVGGWRQIAQALSAGRRVQKVLNAAPARLPRVEPPFKDAGLSMENVTFTPVGAQRPALRGINLHITAGEAIGIVGPSGAGKSCLARLIVGARYPDSGEVAIGGLQTRHWSREMLGRSIGYLPQNVGLFPGTLRENIARFSECGDDLVIDAAKRANVHEMILELPEGYETRIDEGGSGLSGGQRQRIGLARAMFGKPRLLVLDEPNAHLDADGEEALAEALRQLKREGSTIVLIAHRLNPVAQVDRVVVLNKGEIQLDGARARVFRKVRTQLVESIAPEPVGG</sequence>
<evidence type="ECO:0000256" key="3">
    <source>
        <dbReference type="ARBA" id="ARBA00022741"/>
    </source>
</evidence>
<dbReference type="PROSITE" id="PS50893">
    <property type="entry name" value="ABC_TRANSPORTER_2"/>
    <property type="match status" value="1"/>
</dbReference>
<evidence type="ECO:0000256" key="5">
    <source>
        <dbReference type="ARBA" id="ARBA00022989"/>
    </source>
</evidence>
<organism evidence="10">
    <name type="scientific">Sphingomonas psychrotolerans</name>
    <dbReference type="NCBI Taxonomy" id="1327635"/>
    <lineage>
        <taxon>Bacteria</taxon>
        <taxon>Pseudomonadati</taxon>
        <taxon>Pseudomonadota</taxon>
        <taxon>Alphaproteobacteria</taxon>
        <taxon>Sphingomonadales</taxon>
        <taxon>Sphingomonadaceae</taxon>
        <taxon>Sphingomonas</taxon>
    </lineage>
</organism>
<dbReference type="EMBL" id="JALMLT010000006">
    <property type="protein sequence ID" value="MDT8760875.1"/>
    <property type="molecule type" value="Genomic_DNA"/>
</dbReference>
<feature type="transmembrane region" description="Helical" evidence="7">
    <location>
        <begin position="161"/>
        <end position="190"/>
    </location>
</feature>
<dbReference type="InterPro" id="IPR036640">
    <property type="entry name" value="ABC1_TM_sf"/>
</dbReference>
<dbReference type="PROSITE" id="PS50929">
    <property type="entry name" value="ABC_TM1F"/>
    <property type="match status" value="1"/>
</dbReference>
<protein>
    <submittedName>
        <fullName evidence="10">Type I secretion system permease/ATPase</fullName>
    </submittedName>
</protein>
<dbReference type="InterPro" id="IPR011527">
    <property type="entry name" value="ABC1_TM_dom"/>
</dbReference>
<evidence type="ECO:0000256" key="4">
    <source>
        <dbReference type="ARBA" id="ARBA00022840"/>
    </source>
</evidence>
<accession>A0ABU3N8N3</accession>
<dbReference type="SUPFAM" id="SSF52540">
    <property type="entry name" value="P-loop containing nucleoside triphosphate hydrolases"/>
    <property type="match status" value="1"/>
</dbReference>
<keyword evidence="6 7" id="KW-0472">Membrane</keyword>
<gene>
    <name evidence="10" type="ORF">MZO42_19420</name>
</gene>
<evidence type="ECO:0000259" key="9">
    <source>
        <dbReference type="PROSITE" id="PS50929"/>
    </source>
</evidence>
<dbReference type="Gene3D" id="3.40.50.300">
    <property type="entry name" value="P-loop containing nucleotide triphosphate hydrolases"/>
    <property type="match status" value="1"/>
</dbReference>
<dbReference type="InterPro" id="IPR003439">
    <property type="entry name" value="ABC_transporter-like_ATP-bd"/>
</dbReference>
<reference evidence="10" key="1">
    <citation type="submission" date="2022-04" db="EMBL/GenBank/DDBJ databases">
        <title>Tomato heritable bacteria conferring resistance against bacterial wilt.</title>
        <authorList>
            <person name="Yin J."/>
        </authorList>
    </citation>
    <scope>NUCLEOTIDE SEQUENCE</scope>
    <source>
        <strain evidence="10">Cra20</strain>
    </source>
</reference>
<evidence type="ECO:0000256" key="1">
    <source>
        <dbReference type="ARBA" id="ARBA00004651"/>
    </source>
</evidence>
<evidence type="ECO:0000256" key="7">
    <source>
        <dbReference type="SAM" id="Phobius"/>
    </source>
</evidence>
<keyword evidence="3" id="KW-0547">Nucleotide-binding</keyword>
<dbReference type="InterPro" id="IPR003593">
    <property type="entry name" value="AAA+_ATPase"/>
</dbReference>
<name>A0ABU3N8N3_9SPHN</name>
<evidence type="ECO:0000256" key="2">
    <source>
        <dbReference type="ARBA" id="ARBA00022692"/>
    </source>
</evidence>
<dbReference type="NCBIfam" id="TIGR01842">
    <property type="entry name" value="type_I_sec_PrtD"/>
    <property type="match status" value="1"/>
</dbReference>
<evidence type="ECO:0000256" key="6">
    <source>
        <dbReference type="ARBA" id="ARBA00023136"/>
    </source>
</evidence>
<feature type="transmembrane region" description="Helical" evidence="7">
    <location>
        <begin position="71"/>
        <end position="91"/>
    </location>
</feature>
<keyword evidence="5 7" id="KW-1133">Transmembrane helix</keyword>
<feature type="transmembrane region" description="Helical" evidence="7">
    <location>
        <begin position="271"/>
        <end position="293"/>
    </location>
</feature>
<keyword evidence="4" id="KW-0067">ATP-binding</keyword>
<dbReference type="PANTHER" id="PTHR24221">
    <property type="entry name" value="ATP-BINDING CASSETTE SUB-FAMILY B"/>
    <property type="match status" value="1"/>
</dbReference>
<dbReference type="InterPro" id="IPR039421">
    <property type="entry name" value="Type_1_exporter"/>
</dbReference>
<feature type="transmembrane region" description="Helical" evidence="7">
    <location>
        <begin position="36"/>
        <end position="59"/>
    </location>
</feature>
<feature type="domain" description="ABC transmembrane type-1" evidence="9">
    <location>
        <begin position="38"/>
        <end position="316"/>
    </location>
</feature>
<evidence type="ECO:0000313" key="10">
    <source>
        <dbReference type="EMBL" id="MDT8760875.1"/>
    </source>
</evidence>
<comment type="subcellular location">
    <subcellularLocation>
        <location evidence="1">Cell membrane</location>
        <topology evidence="1">Multi-pass membrane protein</topology>
    </subcellularLocation>
</comment>
<evidence type="ECO:0000259" key="8">
    <source>
        <dbReference type="PROSITE" id="PS50893"/>
    </source>
</evidence>
<dbReference type="Pfam" id="PF00005">
    <property type="entry name" value="ABC_tran"/>
    <property type="match status" value="1"/>
</dbReference>
<dbReference type="InterPro" id="IPR010128">
    <property type="entry name" value="ATPase_T1SS_PrtD-like"/>
</dbReference>
<dbReference type="SUPFAM" id="SSF90123">
    <property type="entry name" value="ABC transporter transmembrane region"/>
    <property type="match status" value="1"/>
</dbReference>
<dbReference type="Pfam" id="PF00664">
    <property type="entry name" value="ABC_membrane"/>
    <property type="match status" value="1"/>
</dbReference>
<dbReference type="PROSITE" id="PS00211">
    <property type="entry name" value="ABC_TRANSPORTER_1"/>
    <property type="match status" value="1"/>
</dbReference>
<dbReference type="Gene3D" id="1.20.1560.10">
    <property type="entry name" value="ABC transporter type 1, transmembrane domain"/>
    <property type="match status" value="1"/>
</dbReference>
<dbReference type="PANTHER" id="PTHR24221:SF248">
    <property type="entry name" value="ABC TRANSPORTER TRANSMEMBRANE REGION"/>
    <property type="match status" value="1"/>
</dbReference>
<dbReference type="SMART" id="SM00382">
    <property type="entry name" value="AAA"/>
    <property type="match status" value="1"/>
</dbReference>
<dbReference type="InterPro" id="IPR027417">
    <property type="entry name" value="P-loop_NTPase"/>
</dbReference>
<dbReference type="InterPro" id="IPR017871">
    <property type="entry name" value="ABC_transporter-like_CS"/>
</dbReference>
<keyword evidence="2 7" id="KW-0812">Transmembrane</keyword>
<proteinExistence type="predicted"/>
<feature type="domain" description="ABC transporter" evidence="8">
    <location>
        <begin position="347"/>
        <end position="582"/>
    </location>
</feature>
<comment type="caution">
    <text evidence="10">The sequence shown here is derived from an EMBL/GenBank/DDBJ whole genome shotgun (WGS) entry which is preliminary data.</text>
</comment>